<dbReference type="GO" id="GO:0015416">
    <property type="term" value="F:ABC-type phosphonate transporter activity"/>
    <property type="evidence" value="ECO:0007669"/>
    <property type="project" value="InterPro"/>
</dbReference>
<keyword evidence="5 7" id="KW-1133">Transmembrane helix</keyword>
<dbReference type="InterPro" id="IPR000515">
    <property type="entry name" value="MetI-like"/>
</dbReference>
<feature type="transmembrane region" description="Helical" evidence="7">
    <location>
        <begin position="101"/>
        <end position="123"/>
    </location>
</feature>
<evidence type="ECO:0000256" key="2">
    <source>
        <dbReference type="ARBA" id="ARBA00022448"/>
    </source>
</evidence>
<dbReference type="RefSeq" id="WP_244153745.1">
    <property type="nucleotide sequence ID" value="NZ_FNBP01000026.1"/>
</dbReference>
<name>A0A1G7ZSG7_9RHOB</name>
<feature type="transmembrane region" description="Helical" evidence="7">
    <location>
        <begin position="201"/>
        <end position="221"/>
    </location>
</feature>
<evidence type="ECO:0000313" key="9">
    <source>
        <dbReference type="EMBL" id="SDH11618.1"/>
    </source>
</evidence>
<dbReference type="CDD" id="cd06261">
    <property type="entry name" value="TM_PBP2"/>
    <property type="match status" value="1"/>
</dbReference>
<reference evidence="10" key="1">
    <citation type="submission" date="2016-10" db="EMBL/GenBank/DDBJ databases">
        <authorList>
            <person name="Varghese N."/>
            <person name="Submissions S."/>
        </authorList>
    </citation>
    <scope>NUCLEOTIDE SEQUENCE [LARGE SCALE GENOMIC DNA]</scope>
    <source>
        <strain evidence="10">DSM 16477</strain>
    </source>
</reference>
<evidence type="ECO:0000256" key="7">
    <source>
        <dbReference type="RuleBase" id="RU363032"/>
    </source>
</evidence>
<keyword evidence="6 7" id="KW-0472">Membrane</keyword>
<evidence type="ECO:0000256" key="4">
    <source>
        <dbReference type="ARBA" id="ARBA00022692"/>
    </source>
</evidence>
<dbReference type="AlphaFoldDB" id="A0A1G7ZSG7"/>
<keyword evidence="4 7" id="KW-0812">Transmembrane</keyword>
<comment type="similarity">
    <text evidence="7">Belongs to the binding-protein-dependent transport system permease family.</text>
</comment>
<feature type="transmembrane region" description="Helical" evidence="7">
    <location>
        <begin position="69"/>
        <end position="89"/>
    </location>
</feature>
<dbReference type="InterPro" id="IPR035906">
    <property type="entry name" value="MetI-like_sf"/>
</dbReference>
<dbReference type="Proteomes" id="UP000199399">
    <property type="component" value="Unassembled WGS sequence"/>
</dbReference>
<dbReference type="GO" id="GO:0005886">
    <property type="term" value="C:plasma membrane"/>
    <property type="evidence" value="ECO:0007669"/>
    <property type="project" value="UniProtKB-SubCell"/>
</dbReference>
<organism evidence="9 10">
    <name type="scientific">Sulfitobacter delicatus</name>
    <dbReference type="NCBI Taxonomy" id="218672"/>
    <lineage>
        <taxon>Bacteria</taxon>
        <taxon>Pseudomonadati</taxon>
        <taxon>Pseudomonadota</taxon>
        <taxon>Alphaproteobacteria</taxon>
        <taxon>Rhodobacterales</taxon>
        <taxon>Roseobacteraceae</taxon>
        <taxon>Sulfitobacter</taxon>
    </lineage>
</organism>
<evidence type="ECO:0000259" key="8">
    <source>
        <dbReference type="PROSITE" id="PS50928"/>
    </source>
</evidence>
<feature type="transmembrane region" description="Helical" evidence="7">
    <location>
        <begin position="227"/>
        <end position="248"/>
    </location>
</feature>
<keyword evidence="2 7" id="KW-0813">Transport</keyword>
<keyword evidence="3" id="KW-1003">Cell membrane</keyword>
<dbReference type="InterPro" id="IPR005769">
    <property type="entry name" value="PhnE/PtxC"/>
</dbReference>
<feature type="transmembrane region" description="Helical" evidence="7">
    <location>
        <begin position="7"/>
        <end position="25"/>
    </location>
</feature>
<proteinExistence type="inferred from homology"/>
<evidence type="ECO:0000256" key="6">
    <source>
        <dbReference type="ARBA" id="ARBA00023136"/>
    </source>
</evidence>
<dbReference type="STRING" id="218672.SAMN04489759_1263"/>
<evidence type="ECO:0000256" key="5">
    <source>
        <dbReference type="ARBA" id="ARBA00022989"/>
    </source>
</evidence>
<dbReference type="EMBL" id="FNBP01000026">
    <property type="protein sequence ID" value="SDH11618.1"/>
    <property type="molecule type" value="Genomic_DNA"/>
</dbReference>
<dbReference type="PROSITE" id="PS50928">
    <property type="entry name" value="ABC_TM1"/>
    <property type="match status" value="1"/>
</dbReference>
<keyword evidence="10" id="KW-1185">Reference proteome</keyword>
<dbReference type="SUPFAM" id="SSF161098">
    <property type="entry name" value="MetI-like"/>
    <property type="match status" value="1"/>
</dbReference>
<feature type="transmembrane region" description="Helical" evidence="7">
    <location>
        <begin position="129"/>
        <end position="148"/>
    </location>
</feature>
<dbReference type="PANTHER" id="PTHR30043:SF1">
    <property type="entry name" value="ABC TRANSPORT SYSTEM PERMEASE PROTEIN P69"/>
    <property type="match status" value="1"/>
</dbReference>
<dbReference type="PANTHER" id="PTHR30043">
    <property type="entry name" value="PHOSPHONATES TRANSPORT SYSTEM PERMEASE PROTEIN"/>
    <property type="match status" value="1"/>
</dbReference>
<evidence type="ECO:0000256" key="1">
    <source>
        <dbReference type="ARBA" id="ARBA00004651"/>
    </source>
</evidence>
<accession>A0A1G7ZSG7</accession>
<comment type="subcellular location">
    <subcellularLocation>
        <location evidence="1 7">Cell membrane</location>
        <topology evidence="1 7">Multi-pass membrane protein</topology>
    </subcellularLocation>
</comment>
<feature type="domain" description="ABC transmembrane type-1" evidence="8">
    <location>
        <begin position="63"/>
        <end position="245"/>
    </location>
</feature>
<protein>
    <submittedName>
        <fullName evidence="9">Phosphonate transport system permease protein</fullName>
    </submittedName>
</protein>
<gene>
    <name evidence="9" type="ORF">SAMN04489759_1263</name>
</gene>
<dbReference type="Gene3D" id="1.10.3720.10">
    <property type="entry name" value="MetI-like"/>
    <property type="match status" value="1"/>
</dbReference>
<dbReference type="Pfam" id="PF00528">
    <property type="entry name" value="BPD_transp_1"/>
    <property type="match status" value="1"/>
</dbReference>
<dbReference type="NCBIfam" id="TIGR01097">
    <property type="entry name" value="PhnE"/>
    <property type="match status" value="1"/>
</dbReference>
<evidence type="ECO:0000256" key="3">
    <source>
        <dbReference type="ARBA" id="ARBA00022475"/>
    </source>
</evidence>
<sequence>MMAPRDFGGFVTSSLIAIAILWSLVTTDVELSRLASAGPRITDFIGRMFPPDPTVMTEIKKGSAETLRIAILGSLGAVLLSTPLAILASETMVSRAVFGPVRALLAFIRAVPLILVAMLMVGAVGLGPLPGIIAVAFHATGMLAKFYAEAIDGVSRAPIAALESAGAGPLVRLRHAIWPQMAPVIARDTIFRFELNLRESLVLGIVGAGGIGFYIQTYIRSFQYDKAASVTIAVVGLVIVIEAINITLRRRFT</sequence>
<evidence type="ECO:0000313" key="10">
    <source>
        <dbReference type="Proteomes" id="UP000199399"/>
    </source>
</evidence>